<dbReference type="AlphaFoldDB" id="A0A364N7I1"/>
<dbReference type="PANTHER" id="PTHR33048:SF167">
    <property type="entry name" value="INTEGRAL MEMBRANE PROTEIN"/>
    <property type="match status" value="1"/>
</dbReference>
<comment type="subcellular location">
    <subcellularLocation>
        <location evidence="1">Membrane</location>
        <topology evidence="1">Multi-pass membrane protein</topology>
    </subcellularLocation>
</comment>
<feature type="transmembrane region" description="Helical" evidence="6">
    <location>
        <begin position="23"/>
        <end position="41"/>
    </location>
</feature>
<evidence type="ECO:0000256" key="6">
    <source>
        <dbReference type="SAM" id="Phobius"/>
    </source>
</evidence>
<keyword evidence="9" id="KW-1185">Reference proteome</keyword>
<dbReference type="EMBL" id="QGDH01000039">
    <property type="protein sequence ID" value="RAR13212.1"/>
    <property type="molecule type" value="Genomic_DNA"/>
</dbReference>
<dbReference type="InterPro" id="IPR049326">
    <property type="entry name" value="Rhodopsin_dom_fungi"/>
</dbReference>
<evidence type="ECO:0000256" key="4">
    <source>
        <dbReference type="ARBA" id="ARBA00023136"/>
    </source>
</evidence>
<feature type="transmembrane region" description="Helical" evidence="6">
    <location>
        <begin position="61"/>
        <end position="84"/>
    </location>
</feature>
<accession>A0A364N7I1</accession>
<dbReference type="Proteomes" id="UP000249619">
    <property type="component" value="Unassembled WGS sequence"/>
</dbReference>
<sequence>MGDDAITVSPSALPHESLAHDQGPLHLAIIVTLVLVSLLLYTLRVFTRAKILRSFDIDDGLMLVAALCTIGIFITFSGVVELGLGQQYGDVASSIGKNAKIGPWLWALKSFLIFGLGLVKLSAAFTLLPVTDSRFHPYVYICRGVLIIGFILLVFWHTIEWFLASLLQCIPLAAAWDLSYGQRPNCMSESESRHWAMANHPLLALFACAIAITRSRMVATSWAEIGARGKNDLSFMTLGIVELLTAMIAVNLSTLLPLSSAIKRPQPPRTSPSKSRLISGPVAGSAVHVTHGDVESIFSANANGNSNSQNSRFSGQTIIYRPNTAYFPASYNNRQDNNLTRFHDDESNLDFDIEAPSVRSTRKLTKPCPPSRFSGSTTYTNETCRVSDWSQFSGFKYYTNNSSGDIDTTKEKKSRARFSAKELAEIAKSLGVRRQFSNGDFEKEIRVVSQRSEDSEFSSDAFPSIFLEDDSERVYSPLGLDFMEDKDDQVPATAAPVCTCSIFQIQSSNSIGVRGSDAVSLQSQPDSSDITVIRARADARCAVHVSSSDHA</sequence>
<keyword evidence="3 6" id="KW-1133">Transmembrane helix</keyword>
<feature type="transmembrane region" description="Helical" evidence="6">
    <location>
        <begin position="137"/>
        <end position="156"/>
    </location>
</feature>
<evidence type="ECO:0000256" key="2">
    <source>
        <dbReference type="ARBA" id="ARBA00022692"/>
    </source>
</evidence>
<dbReference type="STRING" id="183478.A0A364N7I1"/>
<feature type="domain" description="Rhodopsin" evidence="7">
    <location>
        <begin position="43"/>
        <end position="192"/>
    </location>
</feature>
<comment type="similarity">
    <text evidence="5">Belongs to the SAT4 family.</text>
</comment>
<evidence type="ECO:0000256" key="3">
    <source>
        <dbReference type="ARBA" id="ARBA00022989"/>
    </source>
</evidence>
<keyword evidence="2 6" id="KW-0812">Transmembrane</keyword>
<comment type="caution">
    <text evidence="8">The sequence shown here is derived from an EMBL/GenBank/DDBJ whole genome shotgun (WGS) entry which is preliminary data.</text>
</comment>
<feature type="transmembrane region" description="Helical" evidence="6">
    <location>
        <begin position="104"/>
        <end position="130"/>
    </location>
</feature>
<dbReference type="InterPro" id="IPR052337">
    <property type="entry name" value="SAT4-like"/>
</dbReference>
<protein>
    <recommendedName>
        <fullName evidence="7">Rhodopsin domain-containing protein</fullName>
    </recommendedName>
</protein>
<evidence type="ECO:0000256" key="5">
    <source>
        <dbReference type="ARBA" id="ARBA00038359"/>
    </source>
</evidence>
<evidence type="ECO:0000259" key="7">
    <source>
        <dbReference type="Pfam" id="PF20684"/>
    </source>
</evidence>
<keyword evidence="4 6" id="KW-0472">Membrane</keyword>
<evidence type="ECO:0000256" key="1">
    <source>
        <dbReference type="ARBA" id="ARBA00004141"/>
    </source>
</evidence>
<evidence type="ECO:0000313" key="9">
    <source>
        <dbReference type="Proteomes" id="UP000249619"/>
    </source>
</evidence>
<dbReference type="PANTHER" id="PTHR33048">
    <property type="entry name" value="PTH11-LIKE INTEGRAL MEMBRANE PROTEIN (AFU_ORTHOLOGUE AFUA_5G11245)"/>
    <property type="match status" value="1"/>
</dbReference>
<name>A0A364N7I1_STELY</name>
<evidence type="ECO:0000313" key="8">
    <source>
        <dbReference type="EMBL" id="RAR13212.1"/>
    </source>
</evidence>
<dbReference type="Pfam" id="PF20684">
    <property type="entry name" value="Fung_rhodopsin"/>
    <property type="match status" value="1"/>
</dbReference>
<proteinExistence type="inferred from homology"/>
<reference evidence="9" key="1">
    <citation type="submission" date="2018-05" db="EMBL/GenBank/DDBJ databases">
        <title>Draft genome sequence of Stemphylium lycopersici strain CIDEFI 213.</title>
        <authorList>
            <person name="Medina R."/>
            <person name="Franco M.E.E."/>
            <person name="Lucentini C.G."/>
            <person name="Saparrat M.C.N."/>
            <person name="Balatti P.A."/>
        </authorList>
    </citation>
    <scope>NUCLEOTIDE SEQUENCE [LARGE SCALE GENOMIC DNA]</scope>
    <source>
        <strain evidence="9">CIDEFI 213</strain>
    </source>
</reference>
<gene>
    <name evidence="8" type="ORF">DDE83_003468</name>
</gene>
<organism evidence="8 9">
    <name type="scientific">Stemphylium lycopersici</name>
    <name type="common">Tomato gray leaf spot disease fungus</name>
    <name type="synonym">Thyrospora lycopersici</name>
    <dbReference type="NCBI Taxonomy" id="183478"/>
    <lineage>
        <taxon>Eukaryota</taxon>
        <taxon>Fungi</taxon>
        <taxon>Dikarya</taxon>
        <taxon>Ascomycota</taxon>
        <taxon>Pezizomycotina</taxon>
        <taxon>Dothideomycetes</taxon>
        <taxon>Pleosporomycetidae</taxon>
        <taxon>Pleosporales</taxon>
        <taxon>Pleosporineae</taxon>
        <taxon>Pleosporaceae</taxon>
        <taxon>Stemphylium</taxon>
    </lineage>
</organism>
<dbReference type="GO" id="GO:0016020">
    <property type="term" value="C:membrane"/>
    <property type="evidence" value="ECO:0007669"/>
    <property type="project" value="UniProtKB-SubCell"/>
</dbReference>
<feature type="transmembrane region" description="Helical" evidence="6">
    <location>
        <begin position="235"/>
        <end position="256"/>
    </location>
</feature>